<evidence type="ECO:0000256" key="1">
    <source>
        <dbReference type="ARBA" id="ARBA00005417"/>
    </source>
</evidence>
<dbReference type="InterPro" id="IPR003439">
    <property type="entry name" value="ABC_transporter-like_ATP-bd"/>
</dbReference>
<evidence type="ECO:0000256" key="7">
    <source>
        <dbReference type="ARBA" id="ARBA00022970"/>
    </source>
</evidence>
<evidence type="ECO:0000256" key="2">
    <source>
        <dbReference type="ARBA" id="ARBA00010062"/>
    </source>
</evidence>
<sequence>MKHRKSLLRLALGLALLGSGLIATAQAANEQYFPLQSYRVGPYAAGGTGFFGGFIDYLQYVNANGGVNGVTLTWSECETEYVVEKGVECYERLKGGLNGAPAAATNPLSVGIAYATLERSTADKLPLITINHGRTDSTDGSVFAYVFPLQLNPYSEVSAIVNYIGQREGGLASLKGKKIAVLYHGSPYGKETNGVLETLAKNYGFELTTLEVPHPGNEQQSQWLNIRRLKPDWVILRGWGVMNPVALKSAQKVGFPVDHIIGNIWSNSEEDVIPAGAAAKGFISITTHPSGTDFPVLQGIKTAVLDKGQGNLSDPKRFGTVYYNLGMVNGILNVEALRIAQARFGNKPLTGEQVRWGFEHLNLDDARLQALGAKGLVQPLKLSCADHEGGGAVRFQQWDGQRWILSVTGFRQIAPCCGLSSKRRLRSTPRKKASLLAIAARSNESMTSILPVSPLSTTILSVEQVEVFYEQSILALRGVSLQVRQGQIVALLGANGAGKSTTLKAISSLVRAERGEVVSGRIHYLGEPITRSDPSALVSNGLAQVLEGRHCFTHLSVEQNLLIGAFVSRPSRAEIKARLEKVYGYFPRLRLLRKRLTGYTSGGEQQMVAIGRALMSEPRLLLLDEPSMGLAPQVVEEIFDTLARLNRDEGLSLLVAEQNINLTLDYAHFGYVLENGRVVGSGTAQKLAGREDIQNFYLGAAAS</sequence>
<evidence type="ECO:0000313" key="9">
    <source>
        <dbReference type="EMBL" id="SOS27174.1"/>
    </source>
</evidence>
<dbReference type="CDD" id="cd03224">
    <property type="entry name" value="ABC_TM1139_LivF_branched"/>
    <property type="match status" value="1"/>
</dbReference>
<dbReference type="Proteomes" id="UP000239665">
    <property type="component" value="Chromosome 1"/>
</dbReference>
<evidence type="ECO:0000256" key="6">
    <source>
        <dbReference type="ARBA" id="ARBA00022840"/>
    </source>
</evidence>
<comment type="similarity">
    <text evidence="2">Belongs to the leucine-binding protein family.</text>
</comment>
<keyword evidence="3" id="KW-0813">Transport</keyword>
<reference evidence="9 10" key="1">
    <citation type="submission" date="2017-11" db="EMBL/GenBank/DDBJ databases">
        <authorList>
            <person name="Blom J."/>
        </authorList>
    </citation>
    <scope>NUCLEOTIDE SEQUENCE [LARGE SCALE GENOMIC DNA]</scope>
    <source>
        <strain evidence="9 10">CFBP3846</strain>
    </source>
</reference>
<dbReference type="Gene3D" id="3.40.50.2300">
    <property type="match status" value="2"/>
</dbReference>
<dbReference type="PANTHER" id="PTHR43820:SF8">
    <property type="entry name" value="ABC TRANSPORTER SUBSTRATE-BINDING PROTEIN"/>
    <property type="match status" value="1"/>
</dbReference>
<evidence type="ECO:0000259" key="8">
    <source>
        <dbReference type="PROSITE" id="PS50893"/>
    </source>
</evidence>
<dbReference type="CDD" id="cd06334">
    <property type="entry name" value="PBP1_ABC_ligand_binding-like"/>
    <property type="match status" value="1"/>
</dbReference>
<dbReference type="Gene3D" id="3.40.50.300">
    <property type="entry name" value="P-loop containing nucleotide triphosphate hydrolases"/>
    <property type="match status" value="1"/>
</dbReference>
<dbReference type="Pfam" id="PF13458">
    <property type="entry name" value="Peripla_BP_6"/>
    <property type="match status" value="1"/>
</dbReference>
<evidence type="ECO:0000256" key="5">
    <source>
        <dbReference type="ARBA" id="ARBA00022741"/>
    </source>
</evidence>
<dbReference type="EMBL" id="LT963402">
    <property type="protein sequence ID" value="SOS27174.1"/>
    <property type="molecule type" value="Genomic_DNA"/>
</dbReference>
<evidence type="ECO:0000256" key="4">
    <source>
        <dbReference type="ARBA" id="ARBA00022729"/>
    </source>
</evidence>
<evidence type="ECO:0000256" key="3">
    <source>
        <dbReference type="ARBA" id="ARBA00022448"/>
    </source>
</evidence>
<keyword evidence="7" id="KW-0029">Amino-acid transport</keyword>
<name>A0ABY1U780_PSESX</name>
<dbReference type="SMART" id="SM00382">
    <property type="entry name" value="AAA"/>
    <property type="match status" value="1"/>
</dbReference>
<keyword evidence="5" id="KW-0547">Nucleotide-binding</keyword>
<protein>
    <submittedName>
        <fullName evidence="9">ABC transporter permease</fullName>
    </submittedName>
</protein>
<dbReference type="InterPro" id="IPR052156">
    <property type="entry name" value="BCAA_Transport_ATP-bd_LivF"/>
</dbReference>
<feature type="domain" description="ABC transporter" evidence="8">
    <location>
        <begin position="460"/>
        <end position="700"/>
    </location>
</feature>
<dbReference type="InterPro" id="IPR028081">
    <property type="entry name" value="Leu-bd"/>
</dbReference>
<evidence type="ECO:0000313" key="10">
    <source>
        <dbReference type="Proteomes" id="UP000239665"/>
    </source>
</evidence>
<dbReference type="SUPFAM" id="SSF52540">
    <property type="entry name" value="P-loop containing nucleoside triphosphate hydrolases"/>
    <property type="match status" value="1"/>
</dbReference>
<organism evidence="9 10">
    <name type="scientific">Pseudomonas syringae pv. avii</name>
    <dbReference type="NCBI Taxonomy" id="663959"/>
    <lineage>
        <taxon>Bacteria</taxon>
        <taxon>Pseudomonadati</taxon>
        <taxon>Pseudomonadota</taxon>
        <taxon>Gammaproteobacteria</taxon>
        <taxon>Pseudomonadales</taxon>
        <taxon>Pseudomonadaceae</taxon>
        <taxon>Pseudomonas</taxon>
        <taxon>Pseudomonas syringae</taxon>
    </lineage>
</organism>
<dbReference type="InterPro" id="IPR028082">
    <property type="entry name" value="Peripla_BP_I"/>
</dbReference>
<dbReference type="InterPro" id="IPR027417">
    <property type="entry name" value="P-loop_NTPase"/>
</dbReference>
<keyword evidence="6" id="KW-0067">ATP-binding</keyword>
<gene>
    <name evidence="9" type="ORF">CFBP3846_02758</name>
</gene>
<dbReference type="PANTHER" id="PTHR43820">
    <property type="entry name" value="HIGH-AFFINITY BRANCHED-CHAIN AMINO ACID TRANSPORT ATP-BINDING PROTEIN LIVF"/>
    <property type="match status" value="1"/>
</dbReference>
<keyword evidence="4" id="KW-0732">Signal</keyword>
<dbReference type="SUPFAM" id="SSF53822">
    <property type="entry name" value="Periplasmic binding protein-like I"/>
    <property type="match status" value="1"/>
</dbReference>
<accession>A0ABY1U780</accession>
<keyword evidence="10" id="KW-1185">Reference proteome</keyword>
<dbReference type="PROSITE" id="PS50893">
    <property type="entry name" value="ABC_TRANSPORTER_2"/>
    <property type="match status" value="1"/>
</dbReference>
<proteinExistence type="inferred from homology"/>
<comment type="similarity">
    <text evidence="1">Belongs to the ABC transporter superfamily.</text>
</comment>
<dbReference type="InterPro" id="IPR003593">
    <property type="entry name" value="AAA+_ATPase"/>
</dbReference>
<dbReference type="Pfam" id="PF00005">
    <property type="entry name" value="ABC_tran"/>
    <property type="match status" value="1"/>
</dbReference>